<dbReference type="RefSeq" id="WP_349229437.1">
    <property type="nucleotide sequence ID" value="NZ_JBBMFJ010000016.1"/>
</dbReference>
<accession>A0ABV1HLQ2</accession>
<keyword evidence="5" id="KW-1185">Reference proteome</keyword>
<dbReference type="GO" id="GO:0016787">
    <property type="term" value="F:hydrolase activity"/>
    <property type="evidence" value="ECO:0007669"/>
    <property type="project" value="UniProtKB-KW"/>
</dbReference>
<protein>
    <submittedName>
        <fullName evidence="4">Nucleoside hydrolase</fullName>
    </submittedName>
</protein>
<evidence type="ECO:0000256" key="2">
    <source>
        <dbReference type="ARBA" id="ARBA00023295"/>
    </source>
</evidence>
<dbReference type="InterPro" id="IPR001910">
    <property type="entry name" value="Inosine/uridine_hydrolase_dom"/>
</dbReference>
<keyword evidence="1 4" id="KW-0378">Hydrolase</keyword>
<proteinExistence type="predicted"/>
<evidence type="ECO:0000313" key="4">
    <source>
        <dbReference type="EMBL" id="MEQ2563257.1"/>
    </source>
</evidence>
<dbReference type="Gene3D" id="3.90.245.10">
    <property type="entry name" value="Ribonucleoside hydrolase-like"/>
    <property type="match status" value="1"/>
</dbReference>
<name>A0ABV1HLQ2_9FIRM</name>
<dbReference type="Pfam" id="PF01156">
    <property type="entry name" value="IU_nuc_hydro"/>
    <property type="match status" value="1"/>
</dbReference>
<dbReference type="InterPro" id="IPR023186">
    <property type="entry name" value="IUNH"/>
</dbReference>
<feature type="domain" description="Inosine/uridine-preferring nucleoside hydrolase" evidence="3">
    <location>
        <begin position="6"/>
        <end position="310"/>
    </location>
</feature>
<dbReference type="EMBL" id="JBBMFJ010000016">
    <property type="protein sequence ID" value="MEQ2563257.1"/>
    <property type="molecule type" value="Genomic_DNA"/>
</dbReference>
<dbReference type="PANTHER" id="PTHR12304">
    <property type="entry name" value="INOSINE-URIDINE PREFERRING NUCLEOSIDE HYDROLASE"/>
    <property type="match status" value="1"/>
</dbReference>
<sequence>MSKKILYSCDTGVDDALALAYLAAQEECEVVGVTCSYGMSYVGDVFRNTKEVLRLCGKPEIPIVMGSETPLSGEHIDFSGGSKFHGMSGIGGVLPPSTPEDWGDAKPEDATDFIIEMIETYGKELYWVTSGPMTDIARVLRKDPSVAEKVGAVYIMGGALATPGNVGNVMEVVMEANVRLDVKACYEVLTSKLPVVLVGLDVTRKTLFTYEDHERWHTIGTESALFLYESLKHYLGAYKQFHPYLNGCGLHDPLAAVAAIHPEILTTIPMHLTCFTEGPLRGRTTEDVWRCNDPEYSMKAAMFVDVKAFQNEFFGKVEAMLRNH</sequence>
<dbReference type="Proteomes" id="UP001437460">
    <property type="component" value="Unassembled WGS sequence"/>
</dbReference>
<evidence type="ECO:0000259" key="3">
    <source>
        <dbReference type="Pfam" id="PF01156"/>
    </source>
</evidence>
<evidence type="ECO:0000256" key="1">
    <source>
        <dbReference type="ARBA" id="ARBA00022801"/>
    </source>
</evidence>
<comment type="caution">
    <text evidence="4">The sequence shown here is derived from an EMBL/GenBank/DDBJ whole genome shotgun (WGS) entry which is preliminary data.</text>
</comment>
<organism evidence="4 5">
    <name type="scientific">Ventrimonas faecis</name>
    <dbReference type="NCBI Taxonomy" id="3133170"/>
    <lineage>
        <taxon>Bacteria</taxon>
        <taxon>Bacillati</taxon>
        <taxon>Bacillota</taxon>
        <taxon>Clostridia</taxon>
        <taxon>Lachnospirales</taxon>
        <taxon>Lachnospiraceae</taxon>
        <taxon>Ventrimonas</taxon>
    </lineage>
</organism>
<dbReference type="SUPFAM" id="SSF53590">
    <property type="entry name" value="Nucleoside hydrolase"/>
    <property type="match status" value="1"/>
</dbReference>
<evidence type="ECO:0000313" key="5">
    <source>
        <dbReference type="Proteomes" id="UP001437460"/>
    </source>
</evidence>
<keyword evidence="2" id="KW-0326">Glycosidase</keyword>
<dbReference type="InterPro" id="IPR036452">
    <property type="entry name" value="Ribo_hydro-like"/>
</dbReference>
<gene>
    <name evidence="4" type="ORF">WMO41_08810</name>
</gene>
<reference evidence="4 5" key="1">
    <citation type="submission" date="2024-03" db="EMBL/GenBank/DDBJ databases">
        <title>Human intestinal bacterial collection.</title>
        <authorList>
            <person name="Pauvert C."/>
            <person name="Hitch T.C.A."/>
            <person name="Clavel T."/>
        </authorList>
    </citation>
    <scope>NUCLEOTIDE SEQUENCE [LARGE SCALE GENOMIC DNA]</scope>
    <source>
        <strain evidence="4 5">CLA-AP-H27</strain>
    </source>
</reference>
<dbReference type="PANTHER" id="PTHR12304:SF4">
    <property type="entry name" value="URIDINE NUCLEOSIDASE"/>
    <property type="match status" value="1"/>
</dbReference>